<dbReference type="GO" id="GO:0004803">
    <property type="term" value="F:transposase activity"/>
    <property type="evidence" value="ECO:0007669"/>
    <property type="project" value="InterPro"/>
</dbReference>
<dbReference type="AlphaFoldDB" id="A0AB73INM8"/>
<gene>
    <name evidence="6" type="ORF">J2793_006756</name>
</gene>
<dbReference type="EMBL" id="JAURTK010000018">
    <property type="protein sequence ID" value="MDP9651281.1"/>
    <property type="molecule type" value="Genomic_DNA"/>
</dbReference>
<evidence type="ECO:0000256" key="1">
    <source>
        <dbReference type="ARBA" id="ARBA00002190"/>
    </source>
</evidence>
<comment type="caution">
    <text evidence="6">The sequence shown here is derived from an EMBL/GenBank/DDBJ whole genome shotgun (WGS) entry which is preliminary data.</text>
</comment>
<comment type="function">
    <text evidence="1">Required for the transposition of the insertion element.</text>
</comment>
<evidence type="ECO:0000313" key="7">
    <source>
        <dbReference type="Proteomes" id="UP001229486"/>
    </source>
</evidence>
<sequence>MLVTNAIESMHMQLRKIVKNRGHFPSDEAASKLLYLALGNIEKDWKMPPIT</sequence>
<dbReference type="Pfam" id="PF00872">
    <property type="entry name" value="Transposase_mut"/>
    <property type="match status" value="1"/>
</dbReference>
<dbReference type="InterPro" id="IPR001207">
    <property type="entry name" value="Transposase_mutator"/>
</dbReference>
<dbReference type="GO" id="GO:0006313">
    <property type="term" value="P:DNA transposition"/>
    <property type="evidence" value="ECO:0007669"/>
    <property type="project" value="InterPro"/>
</dbReference>
<evidence type="ECO:0000256" key="5">
    <source>
        <dbReference type="ARBA" id="ARBA00023172"/>
    </source>
</evidence>
<dbReference type="GO" id="GO:0003677">
    <property type="term" value="F:DNA binding"/>
    <property type="evidence" value="ECO:0007669"/>
    <property type="project" value="UniProtKB-KW"/>
</dbReference>
<evidence type="ECO:0000256" key="3">
    <source>
        <dbReference type="ARBA" id="ARBA00022578"/>
    </source>
</evidence>
<proteinExistence type="inferred from homology"/>
<reference evidence="6" key="1">
    <citation type="submission" date="2023-07" db="EMBL/GenBank/DDBJ databases">
        <title>Sorghum-associated microbial communities from plants grown in Nebraska, USA.</title>
        <authorList>
            <person name="Schachtman D."/>
        </authorList>
    </citation>
    <scope>NUCLEOTIDE SEQUENCE</scope>
    <source>
        <strain evidence="6">DS1061</strain>
    </source>
</reference>
<organism evidence="6 7">
    <name type="scientific">Paraburkholderia caledonica</name>
    <dbReference type="NCBI Taxonomy" id="134536"/>
    <lineage>
        <taxon>Bacteria</taxon>
        <taxon>Pseudomonadati</taxon>
        <taxon>Pseudomonadota</taxon>
        <taxon>Betaproteobacteria</taxon>
        <taxon>Burkholderiales</taxon>
        <taxon>Burkholderiaceae</taxon>
        <taxon>Paraburkholderia</taxon>
    </lineage>
</organism>
<evidence type="ECO:0000256" key="4">
    <source>
        <dbReference type="ARBA" id="ARBA00023125"/>
    </source>
</evidence>
<keyword evidence="5" id="KW-0233">DNA recombination</keyword>
<keyword evidence="3" id="KW-0815">Transposition</keyword>
<keyword evidence="4" id="KW-0238">DNA-binding</keyword>
<evidence type="ECO:0000313" key="6">
    <source>
        <dbReference type="EMBL" id="MDP9651281.1"/>
    </source>
</evidence>
<evidence type="ECO:0000256" key="2">
    <source>
        <dbReference type="ARBA" id="ARBA00010961"/>
    </source>
</evidence>
<accession>A0AB73INM8</accession>
<protein>
    <submittedName>
        <fullName evidence="6">Transposase-like protein</fullName>
    </submittedName>
</protein>
<comment type="similarity">
    <text evidence="2">Belongs to the transposase mutator family.</text>
</comment>
<name>A0AB73INM8_9BURK</name>
<dbReference type="Proteomes" id="UP001229486">
    <property type="component" value="Unassembled WGS sequence"/>
</dbReference>